<feature type="transmembrane region" description="Helical" evidence="8">
    <location>
        <begin position="661"/>
        <end position="681"/>
    </location>
</feature>
<feature type="transmembrane region" description="Helical" evidence="8">
    <location>
        <begin position="527"/>
        <end position="548"/>
    </location>
</feature>
<evidence type="ECO:0000259" key="9">
    <source>
        <dbReference type="Pfam" id="PF00361"/>
    </source>
</evidence>
<feature type="compositionally biased region" description="Basic residues" evidence="7">
    <location>
        <begin position="84"/>
        <end position="94"/>
    </location>
</feature>
<feature type="transmembrane region" description="Helical" evidence="8">
    <location>
        <begin position="555"/>
        <end position="574"/>
    </location>
</feature>
<evidence type="ECO:0000256" key="8">
    <source>
        <dbReference type="SAM" id="Phobius"/>
    </source>
</evidence>
<feature type="compositionally biased region" description="Basic residues" evidence="7">
    <location>
        <begin position="221"/>
        <end position="237"/>
    </location>
</feature>
<feature type="transmembrane region" description="Helical" evidence="8">
    <location>
        <begin position="497"/>
        <end position="521"/>
    </location>
</feature>
<comment type="subcellular location">
    <subcellularLocation>
        <location evidence="1">Endomembrane system</location>
        <topology evidence="1">Multi-pass membrane protein</topology>
    </subcellularLocation>
    <subcellularLocation>
        <location evidence="6">Membrane</location>
        <topology evidence="6">Multi-pass membrane protein</topology>
    </subcellularLocation>
</comment>
<feature type="compositionally biased region" description="Basic residues" evidence="7">
    <location>
        <begin position="54"/>
        <end position="68"/>
    </location>
</feature>
<keyword evidence="4 8" id="KW-1133">Transmembrane helix</keyword>
<feature type="transmembrane region" description="Helical" evidence="8">
    <location>
        <begin position="322"/>
        <end position="347"/>
    </location>
</feature>
<protein>
    <submittedName>
        <fullName evidence="10">NADH-quinone oxidoreductase subunit M</fullName>
        <ecNumber evidence="10">1.6.5.-</ecNumber>
    </submittedName>
</protein>
<feature type="transmembrane region" description="Helical" evidence="8">
    <location>
        <begin position="359"/>
        <end position="391"/>
    </location>
</feature>
<evidence type="ECO:0000256" key="4">
    <source>
        <dbReference type="ARBA" id="ARBA00022989"/>
    </source>
</evidence>
<feature type="compositionally biased region" description="Basic and acidic residues" evidence="7">
    <location>
        <begin position="13"/>
        <end position="23"/>
    </location>
</feature>
<dbReference type="InterPro" id="IPR003918">
    <property type="entry name" value="NADH_UbQ_OxRdtase"/>
</dbReference>
<dbReference type="EMBL" id="WJHE01000105">
    <property type="protein sequence ID" value="MST31606.1"/>
    <property type="molecule type" value="Genomic_DNA"/>
</dbReference>
<keyword evidence="3 6" id="KW-0812">Transmembrane</keyword>
<feature type="compositionally biased region" description="Basic and acidic residues" evidence="7">
    <location>
        <begin position="111"/>
        <end position="123"/>
    </location>
</feature>
<accession>A0ABW9QPM5</accession>
<feature type="transmembrane region" description="Helical" evidence="8">
    <location>
        <begin position="586"/>
        <end position="604"/>
    </location>
</feature>
<dbReference type="NCBIfam" id="TIGR01972">
    <property type="entry name" value="NDH_I_M"/>
    <property type="match status" value="1"/>
</dbReference>
<gene>
    <name evidence="10" type="ORF">GHK86_02520</name>
</gene>
<name>A0ABW9QPM5_9ACTN</name>
<comment type="caution">
    <text evidence="10">The sequence shown here is derived from an EMBL/GenBank/DDBJ whole genome shotgun (WGS) entry which is preliminary data.</text>
</comment>
<feature type="non-terminal residue" evidence="10">
    <location>
        <position position="777"/>
    </location>
</feature>
<evidence type="ECO:0000256" key="1">
    <source>
        <dbReference type="ARBA" id="ARBA00004127"/>
    </source>
</evidence>
<reference evidence="10 11" key="1">
    <citation type="submission" date="2019-11" db="EMBL/GenBank/DDBJ databases">
        <title>Acidiferrimicrobium australis gen. nov., sp. nov., an acidophilic and obligately heterotrophic, member of the Actinobacteria that catalyses dissimilatory oxido- reduction of iron isolated from metal-rich acidic water in Chile.</title>
        <authorList>
            <person name="Gonzalez D."/>
            <person name="Huber K."/>
            <person name="Hedrich S."/>
            <person name="Rojas-Villalobos C."/>
            <person name="Quatrini R."/>
            <person name="Dinamarca M.A."/>
            <person name="Schwarz A."/>
            <person name="Canales C."/>
            <person name="Nancucheo I."/>
        </authorList>
    </citation>
    <scope>NUCLEOTIDE SEQUENCE [LARGE SCALE GENOMIC DNA]</scope>
    <source>
        <strain evidence="10 11">USS-CCA1</strain>
    </source>
</reference>
<feature type="compositionally biased region" description="Basic residues" evidence="7">
    <location>
        <begin position="124"/>
        <end position="136"/>
    </location>
</feature>
<feature type="region of interest" description="Disordered" evidence="7">
    <location>
        <begin position="1"/>
        <end position="238"/>
    </location>
</feature>
<keyword evidence="5 8" id="KW-0472">Membrane</keyword>
<feature type="transmembrane region" description="Helical" evidence="8">
    <location>
        <begin position="463"/>
        <end position="485"/>
    </location>
</feature>
<dbReference type="Pfam" id="PF00361">
    <property type="entry name" value="Proton_antipo_M"/>
    <property type="match status" value="1"/>
</dbReference>
<feature type="transmembrane region" description="Helical" evidence="8">
    <location>
        <begin position="247"/>
        <end position="270"/>
    </location>
</feature>
<feature type="transmembrane region" description="Helical" evidence="8">
    <location>
        <begin position="282"/>
        <end position="301"/>
    </location>
</feature>
<dbReference type="EC" id="1.6.5.-" evidence="10"/>
<evidence type="ECO:0000313" key="11">
    <source>
        <dbReference type="Proteomes" id="UP000437736"/>
    </source>
</evidence>
<proteinExistence type="inferred from homology"/>
<evidence type="ECO:0000313" key="10">
    <source>
        <dbReference type="EMBL" id="MST31606.1"/>
    </source>
</evidence>
<feature type="compositionally biased region" description="Basic residues" evidence="7">
    <location>
        <begin position="164"/>
        <end position="210"/>
    </location>
</feature>
<evidence type="ECO:0000256" key="3">
    <source>
        <dbReference type="ARBA" id="ARBA00022692"/>
    </source>
</evidence>
<evidence type="ECO:0000256" key="2">
    <source>
        <dbReference type="ARBA" id="ARBA00009025"/>
    </source>
</evidence>
<feature type="transmembrane region" description="Helical" evidence="8">
    <location>
        <begin position="624"/>
        <end position="641"/>
    </location>
</feature>
<evidence type="ECO:0000256" key="7">
    <source>
        <dbReference type="SAM" id="MobiDB-lite"/>
    </source>
</evidence>
<dbReference type="Proteomes" id="UP000437736">
    <property type="component" value="Unassembled WGS sequence"/>
</dbReference>
<dbReference type="GO" id="GO:0016491">
    <property type="term" value="F:oxidoreductase activity"/>
    <property type="evidence" value="ECO:0007669"/>
    <property type="project" value="UniProtKB-KW"/>
</dbReference>
<dbReference type="InterPro" id="IPR001750">
    <property type="entry name" value="ND/Mrp_TM"/>
</dbReference>
<keyword evidence="10" id="KW-0560">Oxidoreductase</keyword>
<feature type="compositionally biased region" description="Basic residues" evidence="7">
    <location>
        <begin position="1"/>
        <end position="12"/>
    </location>
</feature>
<feature type="transmembrane region" description="Helical" evidence="8">
    <location>
        <begin position="412"/>
        <end position="435"/>
    </location>
</feature>
<feature type="compositionally biased region" description="Low complexity" evidence="7">
    <location>
        <begin position="154"/>
        <end position="163"/>
    </location>
</feature>
<feature type="domain" description="NADH:quinone oxidoreductase/Mrp antiporter transmembrane" evidence="9">
    <location>
        <begin position="376"/>
        <end position="671"/>
    </location>
</feature>
<dbReference type="PRINTS" id="PR01437">
    <property type="entry name" value="NUOXDRDTASE4"/>
</dbReference>
<keyword evidence="11" id="KW-1185">Reference proteome</keyword>
<evidence type="ECO:0000256" key="5">
    <source>
        <dbReference type="ARBA" id="ARBA00023136"/>
    </source>
</evidence>
<evidence type="ECO:0000256" key="6">
    <source>
        <dbReference type="RuleBase" id="RU000320"/>
    </source>
</evidence>
<organism evidence="10 11">
    <name type="scientific">Acidiferrimicrobium australe</name>
    <dbReference type="NCBI Taxonomy" id="2664430"/>
    <lineage>
        <taxon>Bacteria</taxon>
        <taxon>Bacillati</taxon>
        <taxon>Actinomycetota</taxon>
        <taxon>Acidimicrobiia</taxon>
        <taxon>Acidimicrobiales</taxon>
        <taxon>Acidimicrobiaceae</taxon>
        <taxon>Acidiferrimicrobium</taxon>
    </lineage>
</organism>
<dbReference type="PANTHER" id="PTHR43507">
    <property type="entry name" value="NADH-UBIQUINONE OXIDOREDUCTASE CHAIN 4"/>
    <property type="match status" value="1"/>
</dbReference>
<dbReference type="InterPro" id="IPR010227">
    <property type="entry name" value="NADH_Q_OxRdtase_chainM/4"/>
</dbReference>
<sequence length="777" mass="86598">MGRRRGRRRPHRLLHEPRGDARLLRTGALEGEPPQPGGERHRHPGHAAGLPARGRPRRRRRARPRRAPRQSLDDEPAADPPGDRRRRRRGHRPPLRGGRLPDPVPRPGLPDQRRARLPAGDRHPGRHRRGRHLRQLHRADPRRARLAARPAPPVARTRLLPPRLVHRRGRRRGGRRPARPRRRLRRLRRRPQRRRRLRRRGRRPHRRHRAPAAAHPDRLRAHLRPRHRARHRRHPDLRRRPGRELNVVAFPILTVIVFLPLAGALITAVLPAPRVEQLAKPVGAVAMLVEIALVATLVADFKTHTAGFQFLSNQPWIPEFGIRWYVGVDGISLFLVAVTALLFPIALLGPKVSGNTKSFVGWMLFLEAACMLTFLSLDLFLFFVAFEVTLVPGYFIISGFGGLRRNYAAMKFFIYTFAGSAFLFVGILAMVFLVARYNGGHVSFSLITLARYASHLPVADQEWIFIGLFLGFAVKIPLVPFHSWLPDSYTQAPTSGSMILAGILFKLGAYGILRFGIFMLPQAATRLAPLLLALAIIGITYGAVVTIMQRDFKRLIAYASIVDVAFIVVGIFAFTSQSITGGVFEMVNHGLTTGALFFLVGMIWERRRTYRIADLGGLQKPAPILSAIMILVIMSAIGLPGLNGFAGEFLVLVGTFLTDRWWAIVATTGVISGAIYMLWAYQRVFNGRAEGANATIPDITAREAVAIAPLLAGIVYLGIFPTPFLNRITPSVDHLLTHVELASGLHVPNNGKPRIAYSVPAAQRVDKPGAPGLTAVT</sequence>
<dbReference type="PANTHER" id="PTHR43507:SF1">
    <property type="entry name" value="NADH-UBIQUINONE OXIDOREDUCTASE CHAIN 4"/>
    <property type="match status" value="1"/>
</dbReference>
<comment type="similarity">
    <text evidence="2">Belongs to the complex I subunit 4 family.</text>
</comment>